<reference evidence="2" key="1">
    <citation type="submission" date="2011-02" db="EMBL/GenBank/DDBJ databases">
        <title>The genome of the leaf-cutting ant Acromyrmex echinatior suggests key adaptations to social evolution and fungus farming.</title>
        <authorList>
            <person name="Nygaard S."/>
            <person name="Zhang G."/>
        </authorList>
    </citation>
    <scope>NUCLEOTIDE SEQUENCE</scope>
</reference>
<dbReference type="EMBL" id="GL888529">
    <property type="protein sequence ID" value="EGI59730.1"/>
    <property type="molecule type" value="Genomic_DNA"/>
</dbReference>
<evidence type="ECO:0000256" key="1">
    <source>
        <dbReference type="SAM" id="MobiDB-lite"/>
    </source>
</evidence>
<accession>F4X1D5</accession>
<dbReference type="AlphaFoldDB" id="F4X1D5"/>
<dbReference type="InParanoid" id="F4X1D5"/>
<name>F4X1D5_ACREC</name>
<proteinExistence type="predicted"/>
<feature type="compositionally biased region" description="Basic and acidic residues" evidence="1">
    <location>
        <begin position="75"/>
        <end position="86"/>
    </location>
</feature>
<evidence type="ECO:0000313" key="3">
    <source>
        <dbReference type="Proteomes" id="UP000007755"/>
    </source>
</evidence>
<evidence type="ECO:0000313" key="2">
    <source>
        <dbReference type="EMBL" id="EGI59730.1"/>
    </source>
</evidence>
<feature type="region of interest" description="Disordered" evidence="1">
    <location>
        <begin position="69"/>
        <end position="92"/>
    </location>
</feature>
<dbReference type="Proteomes" id="UP000007755">
    <property type="component" value="Unassembled WGS sequence"/>
</dbReference>
<sequence length="92" mass="10141">MVEAVTPCSQSWVGGRDGRCGWSVVERIGSGKGWCGTERMVATSWKSRVRRGWLAGERVKHLRDRVEGNYGSGRSELEEGLRREEGNGGCEG</sequence>
<protein>
    <submittedName>
        <fullName evidence="2">Uncharacterized protein</fullName>
    </submittedName>
</protein>
<organism evidence="3">
    <name type="scientific">Acromyrmex echinatior</name>
    <name type="common">Panamanian leafcutter ant</name>
    <name type="synonym">Acromyrmex octospinosus echinatior</name>
    <dbReference type="NCBI Taxonomy" id="103372"/>
    <lineage>
        <taxon>Eukaryota</taxon>
        <taxon>Metazoa</taxon>
        <taxon>Ecdysozoa</taxon>
        <taxon>Arthropoda</taxon>
        <taxon>Hexapoda</taxon>
        <taxon>Insecta</taxon>
        <taxon>Pterygota</taxon>
        <taxon>Neoptera</taxon>
        <taxon>Endopterygota</taxon>
        <taxon>Hymenoptera</taxon>
        <taxon>Apocrita</taxon>
        <taxon>Aculeata</taxon>
        <taxon>Formicoidea</taxon>
        <taxon>Formicidae</taxon>
        <taxon>Myrmicinae</taxon>
        <taxon>Acromyrmex</taxon>
    </lineage>
</organism>
<keyword evidence="3" id="KW-1185">Reference proteome</keyword>
<gene>
    <name evidence="2" type="ORF">G5I_12132</name>
</gene>